<evidence type="ECO:0000256" key="9">
    <source>
        <dbReference type="ARBA" id="ARBA00032024"/>
    </source>
</evidence>
<feature type="domain" description="Ketopantoate reductase N-terminal" evidence="12">
    <location>
        <begin position="33"/>
        <end position="180"/>
    </location>
</feature>
<dbReference type="Gene3D" id="3.40.50.720">
    <property type="entry name" value="NAD(P)-binding Rossmann-like Domain"/>
    <property type="match status" value="1"/>
</dbReference>
<dbReference type="AlphaFoldDB" id="A0A553ZY26"/>
<dbReference type="InterPro" id="IPR008927">
    <property type="entry name" value="6-PGluconate_DH-like_C_sf"/>
</dbReference>
<comment type="pathway">
    <text evidence="2 11">Cofactor biosynthesis; (R)-pantothenate biosynthesis; (R)-pantoate from 3-methyl-2-oxobutanoate: step 2/2.</text>
</comment>
<evidence type="ECO:0000256" key="8">
    <source>
        <dbReference type="ARBA" id="ARBA00023002"/>
    </source>
</evidence>
<evidence type="ECO:0000256" key="2">
    <source>
        <dbReference type="ARBA" id="ARBA00004994"/>
    </source>
</evidence>
<dbReference type="InterPro" id="IPR050838">
    <property type="entry name" value="Ketopantoate_reductase"/>
</dbReference>
<dbReference type="InterPro" id="IPR013752">
    <property type="entry name" value="KPA_reductase"/>
</dbReference>
<dbReference type="NCBIfam" id="TIGR00745">
    <property type="entry name" value="apbA_panE"/>
    <property type="match status" value="1"/>
</dbReference>
<dbReference type="InterPro" id="IPR036291">
    <property type="entry name" value="NAD(P)-bd_dom_sf"/>
</dbReference>
<evidence type="ECO:0000313" key="15">
    <source>
        <dbReference type="Proteomes" id="UP000318521"/>
    </source>
</evidence>
<dbReference type="GO" id="GO:0005737">
    <property type="term" value="C:cytoplasm"/>
    <property type="evidence" value="ECO:0007669"/>
    <property type="project" value="TreeGrafter"/>
</dbReference>
<dbReference type="FunFam" id="1.10.1040.10:FF:000017">
    <property type="entry name" value="2-dehydropantoate 2-reductase"/>
    <property type="match status" value="1"/>
</dbReference>
<reference evidence="14 15" key="1">
    <citation type="submission" date="2019-07" db="EMBL/GenBank/DDBJ databases">
        <authorList>
            <person name="Park Y.J."/>
            <person name="Jeong S.E."/>
            <person name="Jung H.S."/>
        </authorList>
    </citation>
    <scope>NUCLEOTIDE SEQUENCE [LARGE SCALE GENOMIC DNA]</scope>
    <source>
        <strain evidence="15">P16(2019)</strain>
    </source>
</reference>
<dbReference type="InterPro" id="IPR013332">
    <property type="entry name" value="KPR_N"/>
</dbReference>
<dbReference type="EC" id="1.1.1.169" evidence="4 11"/>
<sequence length="332" mass="38120">MQDKNLLKMIYLYRRIWYNLRKIRIGRDSMKMMIIGGGAMGLFLAAKLSQSDFDVTLCVRTKEQALALSREGLTLKDGSSSYQLPVKAKMTQEAPIEEADIIIVTVKSYSLTTLFAHLEPRLTKHQTILFMQNGMSHIELAENLAVETIGLGIMSHGAMRESETMVHHTGTGTFRWAQFKGAPDILDEVMNKIDRPGFEVYKEDDWYILLWSKLLANVCINPITALTGVRNGELLNSEELLHILREVFEEAMKLHPLPDHKEEYWKQVLQICEQTKNNQSSMLVDIRHHRQTEIESILGYVCNMAKAKHITLPMITFLYKAITEREQSFRSC</sequence>
<dbReference type="Gene3D" id="1.10.1040.10">
    <property type="entry name" value="N-(1-d-carboxylethyl)-l-norvaline Dehydrogenase, domain 2"/>
    <property type="match status" value="1"/>
</dbReference>
<dbReference type="Pfam" id="PF08546">
    <property type="entry name" value="ApbA_C"/>
    <property type="match status" value="1"/>
</dbReference>
<organism evidence="14 15">
    <name type="scientific">Alkalicoccobacillus porphyridii</name>
    <dbReference type="NCBI Taxonomy" id="2597270"/>
    <lineage>
        <taxon>Bacteria</taxon>
        <taxon>Bacillati</taxon>
        <taxon>Bacillota</taxon>
        <taxon>Bacilli</taxon>
        <taxon>Bacillales</taxon>
        <taxon>Bacillaceae</taxon>
        <taxon>Alkalicoccobacillus</taxon>
    </lineage>
</organism>
<comment type="catalytic activity">
    <reaction evidence="10 11">
        <text>(R)-pantoate + NADP(+) = 2-dehydropantoate + NADPH + H(+)</text>
        <dbReference type="Rhea" id="RHEA:16233"/>
        <dbReference type="ChEBI" id="CHEBI:11561"/>
        <dbReference type="ChEBI" id="CHEBI:15378"/>
        <dbReference type="ChEBI" id="CHEBI:15980"/>
        <dbReference type="ChEBI" id="CHEBI:57783"/>
        <dbReference type="ChEBI" id="CHEBI:58349"/>
        <dbReference type="EC" id="1.1.1.169"/>
    </reaction>
</comment>
<comment type="similarity">
    <text evidence="3 11">Belongs to the ketopantoate reductase family.</text>
</comment>
<dbReference type="PANTHER" id="PTHR43765:SF2">
    <property type="entry name" value="2-DEHYDROPANTOATE 2-REDUCTASE"/>
    <property type="match status" value="1"/>
</dbReference>
<dbReference type="SUPFAM" id="SSF51735">
    <property type="entry name" value="NAD(P)-binding Rossmann-fold domains"/>
    <property type="match status" value="1"/>
</dbReference>
<evidence type="ECO:0000256" key="4">
    <source>
        <dbReference type="ARBA" id="ARBA00013014"/>
    </source>
</evidence>
<evidence type="ECO:0000256" key="1">
    <source>
        <dbReference type="ARBA" id="ARBA00002919"/>
    </source>
</evidence>
<accession>A0A553ZY26</accession>
<evidence type="ECO:0000256" key="5">
    <source>
        <dbReference type="ARBA" id="ARBA00019465"/>
    </source>
</evidence>
<dbReference type="UniPathway" id="UPA00028">
    <property type="reaction ID" value="UER00004"/>
</dbReference>
<evidence type="ECO:0000256" key="10">
    <source>
        <dbReference type="ARBA" id="ARBA00048793"/>
    </source>
</evidence>
<comment type="caution">
    <text evidence="14">The sequence shown here is derived from an EMBL/GenBank/DDBJ whole genome shotgun (WGS) entry which is preliminary data.</text>
</comment>
<dbReference type="PANTHER" id="PTHR43765">
    <property type="entry name" value="2-DEHYDROPANTOATE 2-REDUCTASE-RELATED"/>
    <property type="match status" value="1"/>
</dbReference>
<dbReference type="InterPro" id="IPR013328">
    <property type="entry name" value="6PGD_dom2"/>
</dbReference>
<dbReference type="SUPFAM" id="SSF48179">
    <property type="entry name" value="6-phosphogluconate dehydrogenase C-terminal domain-like"/>
    <property type="match status" value="1"/>
</dbReference>
<keyword evidence="15" id="KW-1185">Reference proteome</keyword>
<dbReference type="GO" id="GO:0015940">
    <property type="term" value="P:pantothenate biosynthetic process"/>
    <property type="evidence" value="ECO:0007669"/>
    <property type="project" value="UniProtKB-UniPathway"/>
</dbReference>
<keyword evidence="8 11" id="KW-0560">Oxidoreductase</keyword>
<evidence type="ECO:0000256" key="11">
    <source>
        <dbReference type="RuleBase" id="RU362068"/>
    </source>
</evidence>
<evidence type="ECO:0000256" key="6">
    <source>
        <dbReference type="ARBA" id="ARBA00022655"/>
    </source>
</evidence>
<dbReference type="OrthoDB" id="9800163at2"/>
<dbReference type="Pfam" id="PF02558">
    <property type="entry name" value="ApbA"/>
    <property type="match status" value="1"/>
</dbReference>
<evidence type="ECO:0000259" key="13">
    <source>
        <dbReference type="Pfam" id="PF08546"/>
    </source>
</evidence>
<evidence type="ECO:0000256" key="7">
    <source>
        <dbReference type="ARBA" id="ARBA00022857"/>
    </source>
</evidence>
<feature type="domain" description="Ketopantoate reductase C-terminal" evidence="13">
    <location>
        <begin position="210"/>
        <end position="325"/>
    </location>
</feature>
<evidence type="ECO:0000259" key="12">
    <source>
        <dbReference type="Pfam" id="PF02558"/>
    </source>
</evidence>
<gene>
    <name evidence="14" type="ORF">FN960_10925</name>
</gene>
<evidence type="ECO:0000256" key="3">
    <source>
        <dbReference type="ARBA" id="ARBA00007870"/>
    </source>
</evidence>
<dbReference type="GO" id="GO:0050661">
    <property type="term" value="F:NADP binding"/>
    <property type="evidence" value="ECO:0007669"/>
    <property type="project" value="TreeGrafter"/>
</dbReference>
<dbReference type="InterPro" id="IPR003710">
    <property type="entry name" value="ApbA"/>
</dbReference>
<comment type="function">
    <text evidence="1 11">Catalyzes the NADPH-dependent reduction of ketopantoate into pantoic acid.</text>
</comment>
<protein>
    <recommendedName>
        <fullName evidence="5 11">2-dehydropantoate 2-reductase</fullName>
        <ecNumber evidence="4 11">1.1.1.169</ecNumber>
    </recommendedName>
    <alternativeName>
        <fullName evidence="9 11">Ketopantoate reductase</fullName>
    </alternativeName>
</protein>
<dbReference type="NCBIfam" id="NF005093">
    <property type="entry name" value="PRK06522.2-4"/>
    <property type="match status" value="1"/>
</dbReference>
<dbReference type="EMBL" id="VLXZ01000006">
    <property type="protein sequence ID" value="TSB46315.1"/>
    <property type="molecule type" value="Genomic_DNA"/>
</dbReference>
<name>A0A553ZY26_9BACI</name>
<proteinExistence type="inferred from homology"/>
<keyword evidence="6 11" id="KW-0566">Pantothenate biosynthesis</keyword>
<evidence type="ECO:0000313" key="14">
    <source>
        <dbReference type="EMBL" id="TSB46315.1"/>
    </source>
</evidence>
<dbReference type="Proteomes" id="UP000318521">
    <property type="component" value="Unassembled WGS sequence"/>
</dbReference>
<keyword evidence="7 11" id="KW-0521">NADP</keyword>
<dbReference type="GO" id="GO:0008677">
    <property type="term" value="F:2-dehydropantoate 2-reductase activity"/>
    <property type="evidence" value="ECO:0007669"/>
    <property type="project" value="UniProtKB-EC"/>
</dbReference>